<dbReference type="AlphaFoldDB" id="A0A6C0BMY0"/>
<dbReference type="EMBL" id="MN739203">
    <property type="protein sequence ID" value="QHS93372.1"/>
    <property type="molecule type" value="Genomic_DNA"/>
</dbReference>
<organism evidence="1">
    <name type="scientific">viral metagenome</name>
    <dbReference type="NCBI Taxonomy" id="1070528"/>
    <lineage>
        <taxon>unclassified sequences</taxon>
        <taxon>metagenomes</taxon>
        <taxon>organismal metagenomes</taxon>
    </lineage>
</organism>
<evidence type="ECO:0000313" key="1">
    <source>
        <dbReference type="EMBL" id="QHS93372.1"/>
    </source>
</evidence>
<accession>A0A6C0BMY0</accession>
<protein>
    <submittedName>
        <fullName evidence="1">Uncharacterized protein</fullName>
    </submittedName>
</protein>
<sequence>MFSEISKKCNFLKKPKKFLSKKKLVNSKNFLGPNFFFWEEDF</sequence>
<name>A0A6C0BMY0_9ZZZZ</name>
<proteinExistence type="predicted"/>
<reference evidence="1" key="1">
    <citation type="journal article" date="2020" name="Nature">
        <title>Giant virus diversity and host interactions through global metagenomics.</title>
        <authorList>
            <person name="Schulz F."/>
            <person name="Roux S."/>
            <person name="Paez-Espino D."/>
            <person name="Jungbluth S."/>
            <person name="Walsh D.A."/>
            <person name="Denef V.J."/>
            <person name="McMahon K.D."/>
            <person name="Konstantinidis K.T."/>
            <person name="Eloe-Fadrosh E.A."/>
            <person name="Kyrpides N.C."/>
            <person name="Woyke T."/>
        </authorList>
    </citation>
    <scope>NUCLEOTIDE SEQUENCE</scope>
    <source>
        <strain evidence="1">GVMAG-M-3300017989-17</strain>
    </source>
</reference>